<keyword evidence="1" id="KW-0812">Transmembrane</keyword>
<proteinExistence type="predicted"/>
<keyword evidence="1" id="KW-1133">Transmembrane helix</keyword>
<keyword evidence="5" id="KW-1185">Reference proteome</keyword>
<dbReference type="AlphaFoldDB" id="A0A2R5GB63"/>
<sequence length="507" mass="56207">MTAARAGASGAGWLSMASTLLVALALLSGLGPAQGKIVSGKGYFGTHQITEVTKFSFRPGSSKVVGNVTYTGEPRGSVYMFMDTNWHDKFHNEPDCEKVKHAHTRIPIGRVGKVGHGIGVARAHAPEPVSPNSEKVNWQFTWTIKHEVRTYGWYIVIADCRGFENGDDRVEDDEEARDLASGSKKRRRRRLKKNLFRYTFELYNPDGDHLPADERGLPTLYLLTTAAMGGYLWYSSSAYQRKTGHGMVVGPSHAVIKGLAFAYVFQIISMVLEIIHLFSYSYNGHGVFVFDLMSESTEALSQLIMSFLLLCLGNGWTLVDFSRRPPGKGNSWLKQLLNRPQLDDETPTLFVLIVIVFISTILQIINKVKDDDFLKFHDYDGLAGKFLLLQRLVLGIAFTLSIVNTIQSEEARGQIQLQGFLRSLAVFGAVWFFVFPVLVFVASIFAHYLRHRIVTGGVLIIQATTLTLMTQQFLGNSSWYARVSEVASSGMLPGAFGGGPAKAGKMF</sequence>
<feature type="chain" id="PRO_5015330318" evidence="2">
    <location>
        <begin position="36"/>
        <end position="507"/>
    </location>
</feature>
<feature type="transmembrane region" description="Helical" evidence="1">
    <location>
        <begin position="216"/>
        <end position="234"/>
    </location>
</feature>
<dbReference type="GO" id="GO:0007186">
    <property type="term" value="P:G protein-coupled receptor signaling pathway"/>
    <property type="evidence" value="ECO:0007669"/>
    <property type="project" value="InterPro"/>
</dbReference>
<accession>A0A2R5GB63</accession>
<evidence type="ECO:0000313" key="5">
    <source>
        <dbReference type="Proteomes" id="UP000241890"/>
    </source>
</evidence>
<evidence type="ECO:0000259" key="3">
    <source>
        <dbReference type="Pfam" id="PF10192"/>
    </source>
</evidence>
<feature type="transmembrane region" description="Helical" evidence="1">
    <location>
        <begin position="255"/>
        <end position="279"/>
    </location>
</feature>
<organism evidence="4 5">
    <name type="scientific">Hondaea fermentalgiana</name>
    <dbReference type="NCBI Taxonomy" id="2315210"/>
    <lineage>
        <taxon>Eukaryota</taxon>
        <taxon>Sar</taxon>
        <taxon>Stramenopiles</taxon>
        <taxon>Bigyra</taxon>
        <taxon>Labyrinthulomycetes</taxon>
        <taxon>Thraustochytrida</taxon>
        <taxon>Thraustochytriidae</taxon>
        <taxon>Hondaea</taxon>
    </lineage>
</organism>
<dbReference type="InterPro" id="IPR019336">
    <property type="entry name" value="GPR180/TMEM145_TM"/>
</dbReference>
<dbReference type="PANTHER" id="PTHR23252">
    <property type="entry name" value="INTIMAL THICKNESS RECEPTOR-RELATED"/>
    <property type="match status" value="1"/>
</dbReference>
<feature type="transmembrane region" description="Helical" evidence="1">
    <location>
        <begin position="349"/>
        <end position="366"/>
    </location>
</feature>
<dbReference type="GO" id="GO:0019236">
    <property type="term" value="P:response to pheromone"/>
    <property type="evidence" value="ECO:0007669"/>
    <property type="project" value="InterPro"/>
</dbReference>
<feature type="signal peptide" evidence="2">
    <location>
        <begin position="1"/>
        <end position="35"/>
    </location>
</feature>
<evidence type="ECO:0000256" key="1">
    <source>
        <dbReference type="SAM" id="Phobius"/>
    </source>
</evidence>
<evidence type="ECO:0000313" key="4">
    <source>
        <dbReference type="EMBL" id="GBG28242.1"/>
    </source>
</evidence>
<keyword evidence="2" id="KW-0732">Signal</keyword>
<feature type="domain" description="GPR180/TMEM145 transmembrane" evidence="3">
    <location>
        <begin position="251"/>
        <end position="469"/>
    </location>
</feature>
<feature type="transmembrane region" description="Helical" evidence="1">
    <location>
        <begin position="299"/>
        <end position="319"/>
    </location>
</feature>
<name>A0A2R5GB63_9STRA</name>
<dbReference type="PANTHER" id="PTHR23252:SF24">
    <property type="entry name" value="TRANSMEMBRANE PROTEIN 145"/>
    <property type="match status" value="1"/>
</dbReference>
<evidence type="ECO:0000256" key="2">
    <source>
        <dbReference type="SAM" id="SignalP"/>
    </source>
</evidence>
<gene>
    <name evidence="4" type="ORF">FCC1311_044652</name>
</gene>
<dbReference type="Pfam" id="PF10192">
    <property type="entry name" value="GPR180-TMEM145_TM"/>
    <property type="match status" value="1"/>
</dbReference>
<reference evidence="4 5" key="1">
    <citation type="submission" date="2017-12" db="EMBL/GenBank/DDBJ databases">
        <title>Sequencing, de novo assembly and annotation of complete genome of a new Thraustochytrid species, strain FCC1311.</title>
        <authorList>
            <person name="Sedici K."/>
            <person name="Godart F."/>
            <person name="Aiese Cigliano R."/>
            <person name="Sanseverino W."/>
            <person name="Barakat M."/>
            <person name="Ortet P."/>
            <person name="Marechal E."/>
            <person name="Cagnac O."/>
            <person name="Amato A."/>
        </authorList>
    </citation>
    <scope>NUCLEOTIDE SEQUENCE [LARGE SCALE GENOMIC DNA]</scope>
</reference>
<dbReference type="InterPro" id="IPR047831">
    <property type="entry name" value="GPR180/TMEM145"/>
</dbReference>
<dbReference type="OrthoDB" id="45670at2759"/>
<protein>
    <submittedName>
        <fullName evidence="4">Integral membrane protein GPR180</fullName>
    </submittedName>
</protein>
<dbReference type="EMBL" id="BEYU01000040">
    <property type="protein sequence ID" value="GBG28242.1"/>
    <property type="molecule type" value="Genomic_DNA"/>
</dbReference>
<feature type="transmembrane region" description="Helical" evidence="1">
    <location>
        <begin position="386"/>
        <end position="403"/>
    </location>
</feature>
<dbReference type="InParanoid" id="A0A2R5GB63"/>
<dbReference type="Proteomes" id="UP000241890">
    <property type="component" value="Unassembled WGS sequence"/>
</dbReference>
<feature type="transmembrane region" description="Helical" evidence="1">
    <location>
        <begin position="424"/>
        <end position="447"/>
    </location>
</feature>
<comment type="caution">
    <text evidence="4">The sequence shown here is derived from an EMBL/GenBank/DDBJ whole genome shotgun (WGS) entry which is preliminary data.</text>
</comment>
<keyword evidence="1" id="KW-0472">Membrane</keyword>